<dbReference type="InterPro" id="IPR003660">
    <property type="entry name" value="HAMP_dom"/>
</dbReference>
<dbReference type="Pfam" id="PF12729">
    <property type="entry name" value="4HB_MCP_1"/>
    <property type="match status" value="1"/>
</dbReference>
<dbReference type="PANTHER" id="PTHR43531:SF11">
    <property type="entry name" value="METHYL-ACCEPTING CHEMOTAXIS PROTEIN 3"/>
    <property type="match status" value="1"/>
</dbReference>
<dbReference type="GO" id="GO:0006935">
    <property type="term" value="P:chemotaxis"/>
    <property type="evidence" value="ECO:0007669"/>
    <property type="project" value="UniProtKB-KW"/>
</dbReference>
<evidence type="ECO:0000259" key="4">
    <source>
        <dbReference type="PROSITE" id="PS50885"/>
    </source>
</evidence>
<dbReference type="PROSITE" id="PS50885">
    <property type="entry name" value="HAMP"/>
    <property type="match status" value="1"/>
</dbReference>
<keyword evidence="3" id="KW-0812">Transmembrane</keyword>
<feature type="transmembrane region" description="Helical" evidence="3">
    <location>
        <begin position="20"/>
        <end position="41"/>
    </location>
</feature>
<dbReference type="InterPro" id="IPR051310">
    <property type="entry name" value="MCP_chemotaxis"/>
</dbReference>
<dbReference type="Proteomes" id="UP000266302">
    <property type="component" value="Unassembled WGS sequence"/>
</dbReference>
<dbReference type="InterPro" id="IPR024478">
    <property type="entry name" value="HlyB_4HB_MCP"/>
</dbReference>
<organism evidence="5 6">
    <name type="scientific">Simplicispira hankyongi</name>
    <dbReference type="NCBI Taxonomy" id="2315688"/>
    <lineage>
        <taxon>Bacteria</taxon>
        <taxon>Pseudomonadati</taxon>
        <taxon>Pseudomonadota</taxon>
        <taxon>Betaproteobacteria</taxon>
        <taxon>Burkholderiales</taxon>
        <taxon>Comamonadaceae</taxon>
        <taxon>Simplicispira</taxon>
    </lineage>
</organism>
<gene>
    <name evidence="5" type="ORF">D3F03_06550</name>
</gene>
<evidence type="ECO:0000256" key="2">
    <source>
        <dbReference type="ARBA" id="ARBA00029447"/>
    </source>
</evidence>
<keyword evidence="3" id="KW-1133">Transmembrane helix</keyword>
<reference evidence="5 6" key="1">
    <citation type="submission" date="2018-09" db="EMBL/GenBank/DDBJ databases">
        <title>Draft genome of Simplicispira sp. NY-02.</title>
        <authorList>
            <person name="Im W.T."/>
        </authorList>
    </citation>
    <scope>NUCLEOTIDE SEQUENCE [LARGE SCALE GENOMIC DNA]</scope>
    <source>
        <strain evidence="5 6">NY-02</strain>
    </source>
</reference>
<dbReference type="EMBL" id="QXJC01000002">
    <property type="protein sequence ID" value="RID98860.1"/>
    <property type="molecule type" value="Genomic_DNA"/>
</dbReference>
<dbReference type="SMART" id="SM00304">
    <property type="entry name" value="HAMP"/>
    <property type="match status" value="1"/>
</dbReference>
<protein>
    <submittedName>
        <fullName evidence="5">Methyl-accepting chemotaxis protein</fullName>
    </submittedName>
</protein>
<proteinExistence type="inferred from homology"/>
<dbReference type="Pfam" id="PF00672">
    <property type="entry name" value="HAMP"/>
    <property type="match status" value="1"/>
</dbReference>
<dbReference type="GO" id="GO:0007165">
    <property type="term" value="P:signal transduction"/>
    <property type="evidence" value="ECO:0007669"/>
    <property type="project" value="InterPro"/>
</dbReference>
<feature type="non-terminal residue" evidence="5">
    <location>
        <position position="340"/>
    </location>
</feature>
<dbReference type="SUPFAM" id="SSF158472">
    <property type="entry name" value="HAMP domain-like"/>
    <property type="match status" value="1"/>
</dbReference>
<evidence type="ECO:0000256" key="1">
    <source>
        <dbReference type="ARBA" id="ARBA00022500"/>
    </source>
</evidence>
<evidence type="ECO:0000313" key="5">
    <source>
        <dbReference type="EMBL" id="RID98860.1"/>
    </source>
</evidence>
<name>A0A398CFG4_9BURK</name>
<dbReference type="GO" id="GO:0004888">
    <property type="term" value="F:transmembrane signaling receptor activity"/>
    <property type="evidence" value="ECO:0007669"/>
    <property type="project" value="TreeGrafter"/>
</dbReference>
<dbReference type="GO" id="GO:0005886">
    <property type="term" value="C:plasma membrane"/>
    <property type="evidence" value="ECO:0007669"/>
    <property type="project" value="TreeGrafter"/>
</dbReference>
<sequence length="340" mass="36964">MHGEADMKWFLDLTTRNKLFVCFGLIFALIVAVIASAYTGINTIRESQNRLYQQDFTNLSELQALRVYQNQMRALILEAQLLSKRAEQDPLLAQAAELSKQIDRLILNLLARAKNDPKQLSRLEELKSVWQAFAQTKDSEVIPLILAGKIAEAGQRTVGVQQEREEKIRTIAQELGNAAQESARLAVANSDLQAHQSFRGFLFVGIAALAIGLVLTLLLERVIAGPLRELSRAAERVAASDLTVEVPKNNRADEVGSLMRAFGAMVESLRRTTRELNEGVGVLASSSSEILATTTQVASGAAETASAVSETTATVEEVKQAAGVSSQKAKYVSESAQKVA</sequence>
<feature type="transmembrane region" description="Helical" evidence="3">
    <location>
        <begin position="200"/>
        <end position="219"/>
    </location>
</feature>
<accession>A0A398CFG4</accession>
<dbReference type="CDD" id="cd06225">
    <property type="entry name" value="HAMP"/>
    <property type="match status" value="1"/>
</dbReference>
<dbReference type="AlphaFoldDB" id="A0A398CFG4"/>
<keyword evidence="6" id="KW-1185">Reference proteome</keyword>
<evidence type="ECO:0000256" key="3">
    <source>
        <dbReference type="SAM" id="Phobius"/>
    </source>
</evidence>
<evidence type="ECO:0000313" key="6">
    <source>
        <dbReference type="Proteomes" id="UP000266302"/>
    </source>
</evidence>
<dbReference type="PANTHER" id="PTHR43531">
    <property type="entry name" value="PROTEIN ICFG"/>
    <property type="match status" value="1"/>
</dbReference>
<comment type="similarity">
    <text evidence="2">Belongs to the methyl-accepting chemotaxis (MCP) protein family.</text>
</comment>
<feature type="domain" description="HAMP" evidence="4">
    <location>
        <begin position="221"/>
        <end position="274"/>
    </location>
</feature>
<dbReference type="Gene3D" id="6.10.340.10">
    <property type="match status" value="1"/>
</dbReference>
<keyword evidence="1" id="KW-0145">Chemotaxis</keyword>
<keyword evidence="3" id="KW-0472">Membrane</keyword>
<comment type="caution">
    <text evidence="5">The sequence shown here is derived from an EMBL/GenBank/DDBJ whole genome shotgun (WGS) entry which is preliminary data.</text>
</comment>